<dbReference type="GO" id="GO:0016020">
    <property type="term" value="C:membrane"/>
    <property type="evidence" value="ECO:0007669"/>
    <property type="project" value="UniProtKB-SubCell"/>
</dbReference>
<feature type="transmembrane region" description="Helical" evidence="12">
    <location>
        <begin position="216"/>
        <end position="234"/>
    </location>
</feature>
<evidence type="ECO:0000313" key="14">
    <source>
        <dbReference type="EMBL" id="VAX38655.1"/>
    </source>
</evidence>
<dbReference type="GO" id="GO:0006508">
    <property type="term" value="P:proteolysis"/>
    <property type="evidence" value="ECO:0007669"/>
    <property type="project" value="UniProtKB-KW"/>
</dbReference>
<evidence type="ECO:0000256" key="2">
    <source>
        <dbReference type="ARBA" id="ARBA00004141"/>
    </source>
</evidence>
<name>A0A3B1E0Q4_9ZZZZ</name>
<dbReference type="PANTHER" id="PTHR39188">
    <property type="entry name" value="MEMBRANE-ASSOCIATED ZINC METALLOPROTEASE M50B"/>
    <property type="match status" value="1"/>
</dbReference>
<evidence type="ECO:0000256" key="7">
    <source>
        <dbReference type="ARBA" id="ARBA00022801"/>
    </source>
</evidence>
<keyword evidence="5 12" id="KW-0812">Transmembrane</keyword>
<comment type="similarity">
    <text evidence="3">Belongs to the peptidase M50B family.</text>
</comment>
<gene>
    <name evidence="14" type="ORF">MNBD_PLANCTO02-322</name>
</gene>
<sequence>MNYRDSLMKWSFSAGVWFATDVYVTYLFPLLTLLFCWRWGITLGMVFGAILFISTLLHEFGHILGARSTGGDGYEIFIWPLGGLASVYPGYSIFSKLFTAASGPLVNLALCVMAFPAVYHSAHYLDTIHPFMFPNVEFASGQISSDLLVLIFKANYILFLVNIMPIYPLDGGRIVQTFLVDRLGRDIGISLTLRTGLYMGIGMMVTGLLLPEQTPGQTVGMVVLIGAILTIFNMQETTQFESDELYDDAFLDYDISTSYASMTSTQTSVKKKPGFFKRWKEKRELKKEKLEQEQIAFEDDQVEILLDKVHKQGLDSLTVAEQHLLDRASSRLRKQRR</sequence>
<dbReference type="AlphaFoldDB" id="A0A3B1E0Q4"/>
<dbReference type="EMBL" id="UOGL01000239">
    <property type="protein sequence ID" value="VAX38655.1"/>
    <property type="molecule type" value="Genomic_DNA"/>
</dbReference>
<keyword evidence="7" id="KW-0378">Hydrolase</keyword>
<protein>
    <recommendedName>
        <fullName evidence="13">Peptidase M50 domain-containing protein</fullName>
    </recommendedName>
</protein>
<keyword evidence="8" id="KW-0862">Zinc</keyword>
<reference evidence="14" key="1">
    <citation type="submission" date="2018-06" db="EMBL/GenBank/DDBJ databases">
        <authorList>
            <person name="Zhirakovskaya E."/>
        </authorList>
    </citation>
    <scope>NUCLEOTIDE SEQUENCE</scope>
</reference>
<dbReference type="InterPro" id="IPR008915">
    <property type="entry name" value="Peptidase_M50"/>
</dbReference>
<proteinExistence type="inferred from homology"/>
<feature type="transmembrane region" description="Helical" evidence="12">
    <location>
        <begin position="43"/>
        <end position="64"/>
    </location>
</feature>
<evidence type="ECO:0000256" key="8">
    <source>
        <dbReference type="ARBA" id="ARBA00022833"/>
    </source>
</evidence>
<keyword evidence="4" id="KW-0645">Protease</keyword>
<feature type="transmembrane region" description="Helical" evidence="12">
    <location>
        <begin position="12"/>
        <end position="36"/>
    </location>
</feature>
<dbReference type="PANTHER" id="PTHR39188:SF3">
    <property type="entry name" value="STAGE IV SPORULATION PROTEIN FB"/>
    <property type="match status" value="1"/>
</dbReference>
<feature type="transmembrane region" description="Helical" evidence="12">
    <location>
        <begin position="106"/>
        <end position="125"/>
    </location>
</feature>
<evidence type="ECO:0000256" key="12">
    <source>
        <dbReference type="SAM" id="Phobius"/>
    </source>
</evidence>
<dbReference type="GO" id="GO:0046872">
    <property type="term" value="F:metal ion binding"/>
    <property type="evidence" value="ECO:0007669"/>
    <property type="project" value="UniProtKB-KW"/>
</dbReference>
<feature type="transmembrane region" description="Helical" evidence="12">
    <location>
        <begin position="147"/>
        <end position="167"/>
    </location>
</feature>
<organism evidence="14">
    <name type="scientific">hydrothermal vent metagenome</name>
    <dbReference type="NCBI Taxonomy" id="652676"/>
    <lineage>
        <taxon>unclassified sequences</taxon>
        <taxon>metagenomes</taxon>
        <taxon>ecological metagenomes</taxon>
    </lineage>
</organism>
<keyword evidence="9 12" id="KW-1133">Transmembrane helix</keyword>
<comment type="subcellular location">
    <subcellularLocation>
        <location evidence="2">Membrane</location>
        <topology evidence="2">Multi-pass membrane protein</topology>
    </subcellularLocation>
</comment>
<evidence type="ECO:0000256" key="10">
    <source>
        <dbReference type="ARBA" id="ARBA00023049"/>
    </source>
</evidence>
<keyword evidence="6" id="KW-0479">Metal-binding</keyword>
<evidence type="ECO:0000259" key="13">
    <source>
        <dbReference type="Pfam" id="PF02163"/>
    </source>
</evidence>
<comment type="cofactor">
    <cofactor evidence="1">
        <name>Zn(2+)</name>
        <dbReference type="ChEBI" id="CHEBI:29105"/>
    </cofactor>
</comment>
<evidence type="ECO:0000256" key="5">
    <source>
        <dbReference type="ARBA" id="ARBA00022692"/>
    </source>
</evidence>
<keyword evidence="10" id="KW-0482">Metalloprotease</keyword>
<evidence type="ECO:0000256" key="6">
    <source>
        <dbReference type="ARBA" id="ARBA00022723"/>
    </source>
</evidence>
<feature type="transmembrane region" description="Helical" evidence="12">
    <location>
        <begin position="187"/>
        <end position="210"/>
    </location>
</feature>
<dbReference type="GO" id="GO:0008237">
    <property type="term" value="F:metallopeptidase activity"/>
    <property type="evidence" value="ECO:0007669"/>
    <property type="project" value="UniProtKB-KW"/>
</dbReference>
<accession>A0A3B1E0Q4</accession>
<keyword evidence="11 12" id="KW-0472">Membrane</keyword>
<evidence type="ECO:0000256" key="4">
    <source>
        <dbReference type="ARBA" id="ARBA00022670"/>
    </source>
</evidence>
<evidence type="ECO:0000256" key="3">
    <source>
        <dbReference type="ARBA" id="ARBA00007931"/>
    </source>
</evidence>
<feature type="transmembrane region" description="Helical" evidence="12">
    <location>
        <begin position="76"/>
        <end position="94"/>
    </location>
</feature>
<evidence type="ECO:0000256" key="1">
    <source>
        <dbReference type="ARBA" id="ARBA00001947"/>
    </source>
</evidence>
<dbReference type="Pfam" id="PF02163">
    <property type="entry name" value="Peptidase_M50"/>
    <property type="match status" value="1"/>
</dbReference>
<evidence type="ECO:0000256" key="11">
    <source>
        <dbReference type="ARBA" id="ARBA00023136"/>
    </source>
</evidence>
<evidence type="ECO:0000256" key="9">
    <source>
        <dbReference type="ARBA" id="ARBA00022989"/>
    </source>
</evidence>
<feature type="domain" description="Peptidase M50" evidence="13">
    <location>
        <begin position="49"/>
        <end position="184"/>
    </location>
</feature>